<dbReference type="OrthoDB" id="7916802at2"/>
<proteinExistence type="predicted"/>
<organism evidence="2 3">
    <name type="scientific">Phyllobacterium leguminum</name>
    <dbReference type="NCBI Taxonomy" id="314237"/>
    <lineage>
        <taxon>Bacteria</taxon>
        <taxon>Pseudomonadati</taxon>
        <taxon>Pseudomonadota</taxon>
        <taxon>Alphaproteobacteria</taxon>
        <taxon>Hyphomicrobiales</taxon>
        <taxon>Phyllobacteriaceae</taxon>
        <taxon>Phyllobacterium</taxon>
    </lineage>
</organism>
<evidence type="ECO:0008006" key="4">
    <source>
        <dbReference type="Google" id="ProtNLM"/>
    </source>
</evidence>
<dbReference type="PROSITE" id="PS51257">
    <property type="entry name" value="PROKAR_LIPOPROTEIN"/>
    <property type="match status" value="1"/>
</dbReference>
<accession>A0A318T506</accession>
<protein>
    <recommendedName>
        <fullName evidence="4">Small secreted protein</fullName>
    </recommendedName>
</protein>
<feature type="chain" id="PRO_5016334216" description="Small secreted protein" evidence="1">
    <location>
        <begin position="23"/>
        <end position="44"/>
    </location>
</feature>
<dbReference type="Proteomes" id="UP000247454">
    <property type="component" value="Unassembled WGS sequence"/>
</dbReference>
<sequence length="44" mass="4462">MKASRVVPLIAVLCAFSLASCANTVTGVSKDVKGTAQAVKKAVK</sequence>
<gene>
    <name evidence="2" type="ORF">C7477_102147</name>
</gene>
<name>A0A318T506_9HYPH</name>
<dbReference type="RefSeq" id="WP_110748539.1">
    <property type="nucleotide sequence ID" value="NZ_QJTF01000002.1"/>
</dbReference>
<dbReference type="EMBL" id="QJTF01000002">
    <property type="protein sequence ID" value="PYE90059.1"/>
    <property type="molecule type" value="Genomic_DNA"/>
</dbReference>
<evidence type="ECO:0000256" key="1">
    <source>
        <dbReference type="SAM" id="SignalP"/>
    </source>
</evidence>
<evidence type="ECO:0000313" key="3">
    <source>
        <dbReference type="Proteomes" id="UP000247454"/>
    </source>
</evidence>
<reference evidence="2 3" key="1">
    <citation type="submission" date="2018-06" db="EMBL/GenBank/DDBJ databases">
        <title>Genomic Encyclopedia of Type Strains, Phase III (KMG-III): the genomes of soil and plant-associated and newly described type strains.</title>
        <authorList>
            <person name="Whitman W."/>
        </authorList>
    </citation>
    <scope>NUCLEOTIDE SEQUENCE [LARGE SCALE GENOMIC DNA]</scope>
    <source>
        <strain evidence="2 3">ORS 1419</strain>
    </source>
</reference>
<evidence type="ECO:0000313" key="2">
    <source>
        <dbReference type="EMBL" id="PYE90059.1"/>
    </source>
</evidence>
<keyword evidence="1" id="KW-0732">Signal</keyword>
<feature type="signal peptide" evidence="1">
    <location>
        <begin position="1"/>
        <end position="22"/>
    </location>
</feature>
<comment type="caution">
    <text evidence="2">The sequence shown here is derived from an EMBL/GenBank/DDBJ whole genome shotgun (WGS) entry which is preliminary data.</text>
</comment>
<keyword evidence="3" id="KW-1185">Reference proteome</keyword>
<dbReference type="AlphaFoldDB" id="A0A318T506"/>